<dbReference type="RefSeq" id="WP_076354199.1">
    <property type="nucleotide sequence ID" value="NZ_CP033926.1"/>
</dbReference>
<name>A0A1N7IEX7_9FLAO</name>
<dbReference type="SUPFAM" id="SSF52266">
    <property type="entry name" value="SGNH hydrolase"/>
    <property type="match status" value="1"/>
</dbReference>
<dbReference type="Gene3D" id="3.40.50.1110">
    <property type="entry name" value="SGNH hydrolase"/>
    <property type="match status" value="1"/>
</dbReference>
<dbReference type="InterPro" id="IPR013830">
    <property type="entry name" value="SGNH_hydro"/>
</dbReference>
<protein>
    <submittedName>
        <fullName evidence="3">G-D-S-L family lipolytic protein</fullName>
    </submittedName>
    <submittedName>
        <fullName evidence="4">Lysophospholipase L1</fullName>
    </submittedName>
</protein>
<feature type="chain" id="PRO_5044563416" evidence="1">
    <location>
        <begin position="19"/>
        <end position="218"/>
    </location>
</feature>
<dbReference type="OrthoDB" id="9790057at2"/>
<dbReference type="Proteomes" id="UP000279541">
    <property type="component" value="Chromosome"/>
</dbReference>
<gene>
    <name evidence="3" type="ORF">EG359_00180</name>
    <name evidence="4" type="ORF">SAMN05421768_104422</name>
</gene>
<evidence type="ECO:0000259" key="2">
    <source>
        <dbReference type="Pfam" id="PF13472"/>
    </source>
</evidence>
<organism evidence="4 5">
    <name type="scientific">Chryseobacterium joostei</name>
    <dbReference type="NCBI Taxonomy" id="112234"/>
    <lineage>
        <taxon>Bacteria</taxon>
        <taxon>Pseudomonadati</taxon>
        <taxon>Bacteroidota</taxon>
        <taxon>Flavobacteriia</taxon>
        <taxon>Flavobacteriales</taxon>
        <taxon>Weeksellaceae</taxon>
        <taxon>Chryseobacterium group</taxon>
        <taxon>Chryseobacterium</taxon>
    </lineage>
</organism>
<evidence type="ECO:0000313" key="3">
    <source>
        <dbReference type="EMBL" id="AZA98121.1"/>
    </source>
</evidence>
<dbReference type="Pfam" id="PF13472">
    <property type="entry name" value="Lipase_GDSL_2"/>
    <property type="match status" value="1"/>
</dbReference>
<evidence type="ECO:0000313" key="5">
    <source>
        <dbReference type="Proteomes" id="UP000186106"/>
    </source>
</evidence>
<dbReference type="STRING" id="112234.SAMN05421768_104422"/>
<accession>A0A1N7IEX7</accession>
<feature type="domain" description="SGNH hydrolase-type esterase" evidence="2">
    <location>
        <begin position="57"/>
        <end position="208"/>
    </location>
</feature>
<evidence type="ECO:0000313" key="6">
    <source>
        <dbReference type="Proteomes" id="UP000279541"/>
    </source>
</evidence>
<keyword evidence="6" id="KW-1185">Reference proteome</keyword>
<dbReference type="AlphaFoldDB" id="A0A1N7IEX7"/>
<dbReference type="PANTHER" id="PTHR30383:SF5">
    <property type="entry name" value="SGNH HYDROLASE-TYPE ESTERASE DOMAIN-CONTAINING PROTEIN"/>
    <property type="match status" value="1"/>
</dbReference>
<dbReference type="KEGG" id="cjt:EG359_00180"/>
<reference evidence="3 6" key="2">
    <citation type="submission" date="2018-11" db="EMBL/GenBank/DDBJ databases">
        <title>Proposal to divide the Flavobacteriaceae and reorganize its genera based on Amino Acid Identity values calculated from whole genome sequences.</title>
        <authorList>
            <person name="Nicholson A.C."/>
            <person name="Gulvik C.A."/>
            <person name="Whitney A.M."/>
            <person name="Humrighouse B.W."/>
            <person name="Bell M."/>
            <person name="Holmes B."/>
            <person name="Steigerwalt A.G."/>
            <person name="Villarma A."/>
            <person name="Sheth M."/>
            <person name="Batra D."/>
            <person name="Pryor J."/>
            <person name="Bernardet J.-F."/>
            <person name="Hugo C."/>
            <person name="Kampfer P."/>
            <person name="Newman J."/>
            <person name="McQuiston J.R."/>
        </authorList>
    </citation>
    <scope>NUCLEOTIDE SEQUENCE [LARGE SCALE GENOMIC DNA]</scope>
    <source>
        <strain evidence="3 6">DSM 16927</strain>
    </source>
</reference>
<dbReference type="InterPro" id="IPR036514">
    <property type="entry name" value="SGNH_hydro_sf"/>
</dbReference>
<dbReference type="EMBL" id="CP033926">
    <property type="protein sequence ID" value="AZA98121.1"/>
    <property type="molecule type" value="Genomic_DNA"/>
</dbReference>
<sequence>MKKILTAFLLLFFTIAFSQEKKPMFWQDIQEFKKQDQQNPPPKDAILFLGSSSFTKWTDVADYFPTKTIINRGFGGSRLTDLNYFADDLLAPYQPKQIIIYCGENDFADNHQLKAQKVVKRYKTLYRKIRERFPNIEVDYISIKYSPSREKLWPQMKEANKMIAAFMKKEPNAEFIDVTKAMEDDNGNVRKDIFVEDMLHFKPEGYQIWTKVMNPYMK</sequence>
<dbReference type="PANTHER" id="PTHR30383">
    <property type="entry name" value="THIOESTERASE 1/PROTEASE 1/LYSOPHOSPHOLIPASE L1"/>
    <property type="match status" value="1"/>
</dbReference>
<reference evidence="4 5" key="1">
    <citation type="submission" date="2017-01" db="EMBL/GenBank/DDBJ databases">
        <authorList>
            <person name="Mah S.A."/>
            <person name="Swanson W.J."/>
            <person name="Moy G.W."/>
            <person name="Vacquier V.D."/>
        </authorList>
    </citation>
    <scope>NUCLEOTIDE SEQUENCE [LARGE SCALE GENOMIC DNA]</scope>
    <source>
        <strain evidence="4 5">DSM 16927</strain>
    </source>
</reference>
<dbReference type="GO" id="GO:0004622">
    <property type="term" value="F:phosphatidylcholine lysophospholipase activity"/>
    <property type="evidence" value="ECO:0007669"/>
    <property type="project" value="TreeGrafter"/>
</dbReference>
<proteinExistence type="predicted"/>
<evidence type="ECO:0000313" key="4">
    <source>
        <dbReference type="EMBL" id="SIS35600.1"/>
    </source>
</evidence>
<dbReference type="Proteomes" id="UP000186106">
    <property type="component" value="Unassembled WGS sequence"/>
</dbReference>
<keyword evidence="1" id="KW-0732">Signal</keyword>
<dbReference type="EMBL" id="FTNZ01000004">
    <property type="protein sequence ID" value="SIS35600.1"/>
    <property type="molecule type" value="Genomic_DNA"/>
</dbReference>
<feature type="signal peptide" evidence="1">
    <location>
        <begin position="1"/>
        <end position="18"/>
    </location>
</feature>
<evidence type="ECO:0000256" key="1">
    <source>
        <dbReference type="SAM" id="SignalP"/>
    </source>
</evidence>
<dbReference type="InterPro" id="IPR051532">
    <property type="entry name" value="Ester_Hydrolysis_Enzymes"/>
</dbReference>